<dbReference type="AlphaFoldDB" id="A0A4Q1JN59"/>
<feature type="transmembrane region" description="Helical" evidence="1">
    <location>
        <begin position="88"/>
        <end position="106"/>
    </location>
</feature>
<gene>
    <name evidence="2" type="ORF">EO244_04625</name>
</gene>
<accession>A0A4Q1JN59</accession>
<protein>
    <submittedName>
        <fullName evidence="2">Uncharacterized protein</fullName>
    </submittedName>
</protein>
<evidence type="ECO:0000313" key="2">
    <source>
        <dbReference type="EMBL" id="RXQ96134.1"/>
    </source>
</evidence>
<proteinExistence type="predicted"/>
<evidence type="ECO:0000313" key="3">
    <source>
        <dbReference type="Proteomes" id="UP000289703"/>
    </source>
</evidence>
<keyword evidence="1" id="KW-0472">Membrane</keyword>
<keyword evidence="3" id="KW-1185">Reference proteome</keyword>
<evidence type="ECO:0000256" key="1">
    <source>
        <dbReference type="SAM" id="Phobius"/>
    </source>
</evidence>
<keyword evidence="1" id="KW-0812">Transmembrane</keyword>
<keyword evidence="1" id="KW-1133">Transmembrane helix</keyword>
<dbReference type="EMBL" id="SAXA01000003">
    <property type="protein sequence ID" value="RXQ96134.1"/>
    <property type="molecule type" value="Genomic_DNA"/>
</dbReference>
<name>A0A4Q1JN59_9BACT</name>
<dbReference type="Proteomes" id="UP000289703">
    <property type="component" value="Unassembled WGS sequence"/>
</dbReference>
<sequence>MNSGLFYLCTLSFQLKVFGYEKYMVLKKHKNYLKQVLYQTTNSKAVLPDSFNAEFENVLKSNTLIIMNALLISLSLLGGICFLENLGIWMYFDLAVFLIWSIYGLFCFHKIHMLKQTISAFKIQIRHLI</sequence>
<dbReference type="RefSeq" id="WP_129253434.1">
    <property type="nucleotide sequence ID" value="NZ_SAXA01000003.1"/>
</dbReference>
<dbReference type="OrthoDB" id="1121056at2"/>
<comment type="caution">
    <text evidence="2">The sequence shown here is derived from an EMBL/GenBank/DDBJ whole genome shotgun (WGS) entry which is preliminary data.</text>
</comment>
<feature type="transmembrane region" description="Helical" evidence="1">
    <location>
        <begin position="64"/>
        <end position="83"/>
    </location>
</feature>
<reference evidence="2 3" key="1">
    <citation type="submission" date="2019-01" db="EMBL/GenBank/DDBJ databases">
        <title>Ancylomarina salipaludis sp. nov., isolated from a salt marsh.</title>
        <authorList>
            <person name="Yoon J.-H."/>
        </authorList>
    </citation>
    <scope>NUCLEOTIDE SEQUENCE [LARGE SCALE GENOMIC DNA]</scope>
    <source>
        <strain evidence="2 3">SHSM-M15</strain>
    </source>
</reference>
<organism evidence="2 3">
    <name type="scientific">Ancylomarina salipaludis</name>
    <dbReference type="NCBI Taxonomy" id="2501299"/>
    <lineage>
        <taxon>Bacteria</taxon>
        <taxon>Pseudomonadati</taxon>
        <taxon>Bacteroidota</taxon>
        <taxon>Bacteroidia</taxon>
        <taxon>Marinilabiliales</taxon>
        <taxon>Marinifilaceae</taxon>
        <taxon>Ancylomarina</taxon>
    </lineage>
</organism>